<dbReference type="EMBL" id="JACVVK020000753">
    <property type="protein sequence ID" value="KAK7449151.1"/>
    <property type="molecule type" value="Genomic_DNA"/>
</dbReference>
<evidence type="ECO:0008006" key="3">
    <source>
        <dbReference type="Google" id="ProtNLM"/>
    </source>
</evidence>
<evidence type="ECO:0000313" key="2">
    <source>
        <dbReference type="Proteomes" id="UP001519460"/>
    </source>
</evidence>
<dbReference type="AlphaFoldDB" id="A0ABD0J1J2"/>
<accession>A0ABD0J1J2</accession>
<keyword evidence="2" id="KW-1185">Reference proteome</keyword>
<gene>
    <name evidence="1" type="ORF">BaRGS_00040040</name>
</gene>
<evidence type="ECO:0000313" key="1">
    <source>
        <dbReference type="EMBL" id="KAK7449151.1"/>
    </source>
</evidence>
<dbReference type="Proteomes" id="UP001519460">
    <property type="component" value="Unassembled WGS sequence"/>
</dbReference>
<sequence length="91" mass="10054">MSSNYKYLKVSSALLASLVRLTRILHTIDQPLAAVCTLRVEPAQQQTTHARAKLGRPDGVGIFTTRLLYSSVYLEADILGAKYDGKESRLC</sequence>
<organism evidence="1 2">
    <name type="scientific">Batillaria attramentaria</name>
    <dbReference type="NCBI Taxonomy" id="370345"/>
    <lineage>
        <taxon>Eukaryota</taxon>
        <taxon>Metazoa</taxon>
        <taxon>Spiralia</taxon>
        <taxon>Lophotrochozoa</taxon>
        <taxon>Mollusca</taxon>
        <taxon>Gastropoda</taxon>
        <taxon>Caenogastropoda</taxon>
        <taxon>Sorbeoconcha</taxon>
        <taxon>Cerithioidea</taxon>
        <taxon>Batillariidae</taxon>
        <taxon>Batillaria</taxon>
    </lineage>
</organism>
<proteinExistence type="predicted"/>
<comment type="caution">
    <text evidence="1">The sequence shown here is derived from an EMBL/GenBank/DDBJ whole genome shotgun (WGS) entry which is preliminary data.</text>
</comment>
<reference evidence="1 2" key="1">
    <citation type="journal article" date="2023" name="Sci. Data">
        <title>Genome assembly of the Korean intertidal mud-creeper Batillaria attramentaria.</title>
        <authorList>
            <person name="Patra A.K."/>
            <person name="Ho P.T."/>
            <person name="Jun S."/>
            <person name="Lee S.J."/>
            <person name="Kim Y."/>
            <person name="Won Y.J."/>
        </authorList>
    </citation>
    <scope>NUCLEOTIDE SEQUENCE [LARGE SCALE GENOMIC DNA]</scope>
    <source>
        <strain evidence="1">Wonlab-2016</strain>
    </source>
</reference>
<name>A0ABD0J1J2_9CAEN</name>
<protein>
    <recommendedName>
        <fullName evidence="3">Secreted protein</fullName>
    </recommendedName>
</protein>